<dbReference type="InterPro" id="IPR031712">
    <property type="entry name" value="DUF5077"/>
</dbReference>
<organism evidence="3 4">
    <name type="scientific">Mucinivorans hirudinis</name>
    <dbReference type="NCBI Taxonomy" id="1433126"/>
    <lineage>
        <taxon>Bacteria</taxon>
        <taxon>Pseudomonadati</taxon>
        <taxon>Bacteroidota</taxon>
        <taxon>Bacteroidia</taxon>
        <taxon>Bacteroidales</taxon>
        <taxon>Rikenellaceae</taxon>
        <taxon>Mucinivorans</taxon>
    </lineage>
</organism>
<protein>
    <recommendedName>
        <fullName evidence="2">DUF5077 domain-containing protein</fullName>
    </recommendedName>
</protein>
<dbReference type="AlphaFoldDB" id="A0A060RBT1"/>
<dbReference type="EMBL" id="HG934468">
    <property type="protein sequence ID" value="CDN33116.1"/>
    <property type="molecule type" value="Genomic_DNA"/>
</dbReference>
<dbReference type="STRING" id="1433126.BN938_3054"/>
<evidence type="ECO:0000259" key="2">
    <source>
        <dbReference type="Pfam" id="PF16871"/>
    </source>
</evidence>
<evidence type="ECO:0000313" key="3">
    <source>
        <dbReference type="EMBL" id="CDN33116.1"/>
    </source>
</evidence>
<dbReference type="InterPro" id="IPR021862">
    <property type="entry name" value="DUF3472"/>
</dbReference>
<proteinExistence type="predicted"/>
<name>A0A060RBT1_9BACT</name>
<sequence length="426" mass="47548">MLNLCYMKHIFTSILLFCCAIVASAQTSVAIYGNSYITSAVENETARFSRQGFLQNWSNEKSVISTYFKLHSTGELSVAIRMKNDGKPSDIKVTVANKTFYVNGFKSTGFTDVPLGVVNIADTGYVAIQLQGVSTENSTFATVQGYIIAGAATKNGVVHCGTFEPYWTLRGPSVHLKYRLPNGAKIRRFYNEVTVREGNDPLGSYYMANGFGEGYCGIQVNSATERRILFSVWSPFVTDDPKSIPDSLKIILLKKGENTVTGEFGNEGSGGQSFIRYNWITGNTYKFLTEIEPDGKGNTIYTAYFYAPESGRWQLIASFLRPKTETHYTNAHSFLENFWTDHGHITRQVEFGNQWAQTADGEWVELTEAIFTFDETARAGVRKDYAGGVAEDGNFFLKNCGFFNNSTPFRSTFTRKPTNKKPEVNI</sequence>
<dbReference type="Pfam" id="PF16871">
    <property type="entry name" value="DUF5077"/>
    <property type="match status" value="1"/>
</dbReference>
<dbReference type="KEGG" id="rbc:BN938_3054"/>
<evidence type="ECO:0000256" key="1">
    <source>
        <dbReference type="SAM" id="SignalP"/>
    </source>
</evidence>
<dbReference type="Proteomes" id="UP000027616">
    <property type="component" value="Chromosome I"/>
</dbReference>
<feature type="signal peptide" evidence="1">
    <location>
        <begin position="1"/>
        <end position="25"/>
    </location>
</feature>
<keyword evidence="4" id="KW-1185">Reference proteome</keyword>
<gene>
    <name evidence="3" type="ORF">BN938_3054</name>
</gene>
<feature type="domain" description="DUF5077" evidence="2">
    <location>
        <begin position="29"/>
        <end position="153"/>
    </location>
</feature>
<dbReference type="HOGENOM" id="CLU_032971_0_0_10"/>
<dbReference type="PATRIC" id="fig|1433126.3.peg.3021"/>
<feature type="chain" id="PRO_5001586434" description="DUF5077 domain-containing protein" evidence="1">
    <location>
        <begin position="26"/>
        <end position="426"/>
    </location>
</feature>
<evidence type="ECO:0000313" key="4">
    <source>
        <dbReference type="Proteomes" id="UP000027616"/>
    </source>
</evidence>
<dbReference type="Pfam" id="PF11958">
    <property type="entry name" value="DUF3472"/>
    <property type="match status" value="1"/>
</dbReference>
<dbReference type="eggNOG" id="COG4932">
    <property type="taxonomic scope" value="Bacteria"/>
</dbReference>
<accession>A0A060RBT1</accession>
<reference evidence="3 4" key="1">
    <citation type="journal article" date="2015" name="Genome Announc.">
        <title>Complete Genome Sequence of the Novel Leech Symbiont Mucinivorans hirudinis M3T.</title>
        <authorList>
            <person name="Nelson M.C."/>
            <person name="Bomar L."/>
            <person name="Graf J."/>
        </authorList>
    </citation>
    <scope>NUCLEOTIDE SEQUENCE [LARGE SCALE GENOMIC DNA]</scope>
    <source>
        <strain evidence="4">M3</strain>
    </source>
</reference>
<keyword evidence="1" id="KW-0732">Signal</keyword>